<organism evidence="1 2">
    <name type="scientific">Falsiruegeria litorea R37</name>
    <dbReference type="NCBI Taxonomy" id="1200284"/>
    <lineage>
        <taxon>Bacteria</taxon>
        <taxon>Pseudomonadati</taxon>
        <taxon>Pseudomonadota</taxon>
        <taxon>Alphaproteobacteria</taxon>
        <taxon>Rhodobacterales</taxon>
        <taxon>Roseobacteraceae</taxon>
        <taxon>Falsiruegeria</taxon>
    </lineage>
</organism>
<protein>
    <recommendedName>
        <fullName evidence="3">Glycine zipper domain-containing protein</fullName>
    </recommendedName>
</protein>
<sequence>MLGPKLKDQKMRKFMLLGLLGLATCGEYATSRPLAVDGTRNANFGQDEIECRALAANYNPQKQAGAIGGGAVSGALIGGLTSASGESTEGALAGAAIGGLLGAAEGSYYEDEARRHVLINCMQGRGHRVIG</sequence>
<keyword evidence="2" id="KW-1185">Reference proteome</keyword>
<dbReference type="Proteomes" id="UP000193077">
    <property type="component" value="Unassembled WGS sequence"/>
</dbReference>
<name>A0A1Y5T7G3_9RHOB</name>
<evidence type="ECO:0000313" key="1">
    <source>
        <dbReference type="EMBL" id="SLN55723.1"/>
    </source>
</evidence>
<gene>
    <name evidence="1" type="ORF">TRL7639_02969</name>
</gene>
<proteinExistence type="predicted"/>
<evidence type="ECO:0008006" key="3">
    <source>
        <dbReference type="Google" id="ProtNLM"/>
    </source>
</evidence>
<accession>A0A1Y5T7G3</accession>
<dbReference type="AlphaFoldDB" id="A0A1Y5T7G3"/>
<evidence type="ECO:0000313" key="2">
    <source>
        <dbReference type="Proteomes" id="UP000193077"/>
    </source>
</evidence>
<dbReference type="EMBL" id="FWFO01000002">
    <property type="protein sequence ID" value="SLN55723.1"/>
    <property type="molecule type" value="Genomic_DNA"/>
</dbReference>
<reference evidence="1 2" key="1">
    <citation type="submission" date="2017-03" db="EMBL/GenBank/DDBJ databases">
        <authorList>
            <person name="Afonso C.L."/>
            <person name="Miller P.J."/>
            <person name="Scott M.A."/>
            <person name="Spackman E."/>
            <person name="Goraichik I."/>
            <person name="Dimitrov K.M."/>
            <person name="Suarez D.L."/>
            <person name="Swayne D.E."/>
        </authorList>
    </citation>
    <scope>NUCLEOTIDE SEQUENCE [LARGE SCALE GENOMIC DNA]</scope>
    <source>
        <strain evidence="1 2">CECT 7639</strain>
    </source>
</reference>